<accession>A0AAD2PTX3</accession>
<evidence type="ECO:0000259" key="3">
    <source>
        <dbReference type="Pfam" id="PF05161"/>
    </source>
</evidence>
<evidence type="ECO:0000313" key="5">
    <source>
        <dbReference type="EMBL" id="CAJ1946584.1"/>
    </source>
</evidence>
<evidence type="ECO:0000256" key="1">
    <source>
        <dbReference type="ARBA" id="ARBA00005393"/>
    </source>
</evidence>
<proteinExistence type="inferred from homology"/>
<comment type="similarity">
    <text evidence="1">Belongs to the glycerate kinase type-2 family.</text>
</comment>
<dbReference type="PANTHER" id="PTHR12227:SF0">
    <property type="entry name" value="GLYCERATE KINASE"/>
    <property type="match status" value="1"/>
</dbReference>
<comment type="caution">
    <text evidence="5">The sequence shown here is derived from an EMBL/GenBank/DDBJ whole genome shotgun (WGS) entry which is preliminary data.</text>
</comment>
<dbReference type="GO" id="GO:0008887">
    <property type="term" value="F:glycerate kinase activity"/>
    <property type="evidence" value="ECO:0007669"/>
    <property type="project" value="InterPro"/>
</dbReference>
<dbReference type="AlphaFoldDB" id="A0AAD2PTX3"/>
<dbReference type="EMBL" id="CAKOGP040001714">
    <property type="protein sequence ID" value="CAJ1946584.1"/>
    <property type="molecule type" value="Genomic_DNA"/>
</dbReference>
<feature type="region of interest" description="Disordered" evidence="2">
    <location>
        <begin position="103"/>
        <end position="122"/>
    </location>
</feature>
<dbReference type="GO" id="GO:0005737">
    <property type="term" value="C:cytoplasm"/>
    <property type="evidence" value="ECO:0007669"/>
    <property type="project" value="TreeGrafter"/>
</dbReference>
<reference evidence="5" key="1">
    <citation type="submission" date="2023-08" db="EMBL/GenBank/DDBJ databases">
        <authorList>
            <person name="Audoor S."/>
            <person name="Bilcke G."/>
        </authorList>
    </citation>
    <scope>NUCLEOTIDE SEQUENCE</scope>
</reference>
<dbReference type="SUPFAM" id="SSF82544">
    <property type="entry name" value="GckA/TtuD-like"/>
    <property type="match status" value="1"/>
</dbReference>
<protein>
    <recommendedName>
        <fullName evidence="7">Glycerate kinase</fullName>
    </recommendedName>
</protein>
<dbReference type="Pfam" id="PF13660">
    <property type="entry name" value="DUF4147"/>
    <property type="match status" value="1"/>
</dbReference>
<dbReference type="InterPro" id="IPR037035">
    <property type="entry name" value="GK-like_C_sf"/>
</dbReference>
<keyword evidence="6" id="KW-1185">Reference proteome</keyword>
<dbReference type="InterPro" id="IPR039760">
    <property type="entry name" value="MOFRL_protein"/>
</dbReference>
<dbReference type="Gene3D" id="3.40.50.10180">
    <property type="entry name" value="Glycerate kinase, MOFRL-like N-terminal domain"/>
    <property type="match status" value="1"/>
</dbReference>
<dbReference type="Pfam" id="PF05161">
    <property type="entry name" value="MOFRL"/>
    <property type="match status" value="1"/>
</dbReference>
<dbReference type="InterPro" id="IPR007835">
    <property type="entry name" value="MOFRL"/>
</dbReference>
<feature type="region of interest" description="Disordered" evidence="2">
    <location>
        <begin position="218"/>
        <end position="242"/>
    </location>
</feature>
<evidence type="ECO:0008006" key="7">
    <source>
        <dbReference type="Google" id="ProtNLM"/>
    </source>
</evidence>
<feature type="domain" description="MOFRL" evidence="3">
    <location>
        <begin position="521"/>
        <end position="642"/>
    </location>
</feature>
<feature type="domain" description="MOFRL-associated" evidence="4">
    <location>
        <begin position="146"/>
        <end position="422"/>
    </location>
</feature>
<gene>
    <name evidence="5" type="ORF">CYCCA115_LOCUS10726</name>
</gene>
<feature type="compositionally biased region" description="Low complexity" evidence="2">
    <location>
        <begin position="222"/>
        <end position="237"/>
    </location>
</feature>
<evidence type="ECO:0000313" key="6">
    <source>
        <dbReference type="Proteomes" id="UP001295423"/>
    </source>
</evidence>
<dbReference type="PANTHER" id="PTHR12227">
    <property type="entry name" value="GLYCERATE KINASE"/>
    <property type="match status" value="1"/>
</dbReference>
<dbReference type="InterPro" id="IPR025286">
    <property type="entry name" value="MOFRL_assoc_dom"/>
</dbReference>
<organism evidence="5 6">
    <name type="scientific">Cylindrotheca closterium</name>
    <dbReference type="NCBI Taxonomy" id="2856"/>
    <lineage>
        <taxon>Eukaryota</taxon>
        <taxon>Sar</taxon>
        <taxon>Stramenopiles</taxon>
        <taxon>Ochrophyta</taxon>
        <taxon>Bacillariophyta</taxon>
        <taxon>Bacillariophyceae</taxon>
        <taxon>Bacillariophycidae</taxon>
        <taxon>Bacillariales</taxon>
        <taxon>Bacillariaceae</taxon>
        <taxon>Cylindrotheca</taxon>
    </lineage>
</organism>
<name>A0AAD2PTX3_9STRA</name>
<evidence type="ECO:0000256" key="2">
    <source>
        <dbReference type="SAM" id="MobiDB-lite"/>
    </source>
</evidence>
<dbReference type="Gene3D" id="3.40.1480.10">
    <property type="entry name" value="MOFRL domain"/>
    <property type="match status" value="1"/>
</dbReference>
<dbReference type="InterPro" id="IPR038614">
    <property type="entry name" value="GK_N_sf"/>
</dbReference>
<dbReference type="Proteomes" id="UP001295423">
    <property type="component" value="Unassembled WGS sequence"/>
</dbReference>
<dbReference type="FunFam" id="3.40.1480.10:FF:000002">
    <property type="entry name" value="Glycerate kinase"/>
    <property type="match status" value="1"/>
</dbReference>
<feature type="compositionally biased region" description="Low complexity" evidence="2">
    <location>
        <begin position="103"/>
        <end position="121"/>
    </location>
</feature>
<evidence type="ECO:0000259" key="4">
    <source>
        <dbReference type="Pfam" id="PF13660"/>
    </source>
</evidence>
<sequence>MFSRLGSSIKSNNKFITPPRVRSNIILNATASSSSSSSVSHSMYNKRRWLSMLVLLEPRILNSAAVGGASAFVPHCSYSTFSSSSHRRSFAFRSNIHCHQPCNNNNNNSSSSNSNNNNNSNIVTSLSTRAMSTVTSNTNRSMKQDALQIIHKSIQAVDPYAAVKAHLRLVDDTLLRVGEEKDTATATKSYYNIKEYDKIVVIAFGKASSAMATAVVQQLSDTTTSTTTTTTTTTSSSKEQRPQETMGVCICKDGHATKEEISTLEAFHCSVLEASHPVPDERSAFAAQQALEMVQQHASPQTMVICCISGGGSALFCKPQVGLTLHDLQETNEALLDSGMTIQDMNVIRKRLEQGKGGRLARACHPSQLITLVLSDVLGDPLDLIASGPTVPDTSTPKDALEIVKRYQLEDKLPNQVMAVLEQEVLASKDGNPSSDHPVFAQAQTVLVGNNALAVQAAAQEAKELGYHPVVLGTQIEGEAKEIAKMYTRMALHLKKDGESSSSPSSSSTTMLYSMAPSLPVALIAGGETTVSLESSMGSIGKGGRNQELALSAALDLQSLGLENVVLASAGTDGTDGPTDAAGAMVDAHTITSGDEGTLEEARKALDNHDAYPFLDALGNGKERPEDRPLIKTGPTGTNVADVCVTLIR</sequence>